<feature type="region of interest" description="Disordered" evidence="1">
    <location>
        <begin position="390"/>
        <end position="429"/>
    </location>
</feature>
<feature type="compositionally biased region" description="Basic and acidic residues" evidence="1">
    <location>
        <begin position="417"/>
        <end position="428"/>
    </location>
</feature>
<feature type="region of interest" description="Disordered" evidence="1">
    <location>
        <begin position="1"/>
        <end position="250"/>
    </location>
</feature>
<dbReference type="AlphaFoldDB" id="A0A1J9PVZ2"/>
<accession>A0A1J9PVZ2</accession>
<dbReference type="Proteomes" id="UP000182235">
    <property type="component" value="Unassembled WGS sequence"/>
</dbReference>
<sequence>MPPSARPVGKLNAQRQTRLSFTPLTPSSPGFERSPGSDRAATMRYGNAFSSSSAGSPIRNKTEPISKLFQSSKSEDISSDEESIHAPSSSRRPLKRLIIKDMDEDEDDGEESEDIVCSSPAKRRRLNMQAEVSKEETPRSRTERAKLDLEEDLEDLRDSAMTKTRTRGRAADKAKIKRQTQLEALRRRRAEGKREVVSVESSEDESNAKQTENKSSSQEEDEEEETGDEGWNNLDEDSDVEPPVPEDLDKYEDDFIDQDEEGALGAPDELNDIPFEFTRHRYKRLRDHFKDVVEWMVHNKLNPAFPRDDVVYRMAFSKVTDQVTGLAGSQLISSAWNRDFRKALEARPGIDVTLYPVSLGHSCDACNKTNHPASFDIQFNGKPYLLETLEPVSDDDDDDDGDSDSDSDEQADDESGDREHGNIDREGNEIPNARTHFYLGRHCKTKAAMAHTLIHWRYHLNEWIIDFLQRKGIFSDTEILEREHWSQKKRTKYANQVVDDMEEGGEVNRLWRDFNTNLKAAREAKVRFTRLN</sequence>
<comment type="caution">
    <text evidence="3">The sequence shown here is derived from an EMBL/GenBank/DDBJ whole genome shotgun (WGS) entry which is preliminary data.</text>
</comment>
<feature type="compositionally biased region" description="Acidic residues" evidence="1">
    <location>
        <begin position="218"/>
        <end position="250"/>
    </location>
</feature>
<feature type="compositionally biased region" description="Acidic residues" evidence="1">
    <location>
        <begin position="102"/>
        <end position="114"/>
    </location>
</feature>
<dbReference type="EMBL" id="LGRN01000454">
    <property type="protein sequence ID" value="OJD12051.1"/>
    <property type="molecule type" value="Genomic_DNA"/>
</dbReference>
<dbReference type="PANTHER" id="PTHR14689">
    <property type="entry name" value="PHORBOL-ESTER_DAG-TYPE DOMAIN-CONTAINING PROTEIN"/>
    <property type="match status" value="1"/>
</dbReference>
<name>A0A1J9PVZ2_9EURO</name>
<gene>
    <name evidence="3" type="ORF">AJ78_07293</name>
</gene>
<feature type="compositionally biased region" description="Basic and acidic residues" evidence="1">
    <location>
        <begin position="132"/>
        <end position="148"/>
    </location>
</feature>
<dbReference type="STRING" id="1447872.A0A1J9PVZ2"/>
<evidence type="ECO:0000256" key="1">
    <source>
        <dbReference type="SAM" id="MobiDB-lite"/>
    </source>
</evidence>
<keyword evidence="4" id="KW-1185">Reference proteome</keyword>
<dbReference type="GO" id="GO:0005634">
    <property type="term" value="C:nucleus"/>
    <property type="evidence" value="ECO:0007669"/>
    <property type="project" value="TreeGrafter"/>
</dbReference>
<dbReference type="VEuPathDB" id="FungiDB:AJ78_07293"/>
<dbReference type="InterPro" id="IPR025451">
    <property type="entry name" value="DUF4211"/>
</dbReference>
<dbReference type="OrthoDB" id="21499at2759"/>
<evidence type="ECO:0000259" key="2">
    <source>
        <dbReference type="Pfam" id="PF13926"/>
    </source>
</evidence>
<organism evidence="3 4">
    <name type="scientific">Emergomyces pasteurianus Ep9510</name>
    <dbReference type="NCBI Taxonomy" id="1447872"/>
    <lineage>
        <taxon>Eukaryota</taxon>
        <taxon>Fungi</taxon>
        <taxon>Dikarya</taxon>
        <taxon>Ascomycota</taxon>
        <taxon>Pezizomycotina</taxon>
        <taxon>Eurotiomycetes</taxon>
        <taxon>Eurotiomycetidae</taxon>
        <taxon>Onygenales</taxon>
        <taxon>Ajellomycetaceae</taxon>
        <taxon>Emergomyces</taxon>
    </lineage>
</organism>
<evidence type="ECO:0000313" key="3">
    <source>
        <dbReference type="EMBL" id="OJD12051.1"/>
    </source>
</evidence>
<reference evidence="3 4" key="1">
    <citation type="submission" date="2015-07" db="EMBL/GenBank/DDBJ databases">
        <title>Emmonsia species relationships and genome sequence.</title>
        <authorList>
            <consortium name="The Broad Institute Genomics Platform"/>
            <person name="Cuomo C.A."/>
            <person name="Munoz J.F."/>
            <person name="Imamovic A."/>
            <person name="Priest M.E."/>
            <person name="Young S."/>
            <person name="Clay O.K."/>
            <person name="McEwen J.G."/>
        </authorList>
    </citation>
    <scope>NUCLEOTIDE SEQUENCE [LARGE SCALE GENOMIC DNA]</scope>
    <source>
        <strain evidence="3 4">UAMH 9510</strain>
    </source>
</reference>
<dbReference type="PANTHER" id="PTHR14689:SF0">
    <property type="entry name" value="COILED-COIL DOMAIN-CONTAINING PROTEIN 82"/>
    <property type="match status" value="1"/>
</dbReference>
<feature type="compositionally biased region" description="Polar residues" evidence="1">
    <location>
        <begin position="13"/>
        <end position="28"/>
    </location>
</feature>
<evidence type="ECO:0000313" key="4">
    <source>
        <dbReference type="Proteomes" id="UP000182235"/>
    </source>
</evidence>
<feature type="compositionally biased region" description="Acidic residues" evidence="1">
    <location>
        <begin position="392"/>
        <end position="416"/>
    </location>
</feature>
<protein>
    <recommendedName>
        <fullName evidence="2">DUF4211 domain-containing protein</fullName>
    </recommendedName>
</protein>
<feature type="domain" description="DUF4211" evidence="2">
    <location>
        <begin position="254"/>
        <end position="389"/>
    </location>
</feature>
<dbReference type="Pfam" id="PF13926">
    <property type="entry name" value="DUF4211"/>
    <property type="match status" value="1"/>
</dbReference>
<proteinExistence type="predicted"/>